<dbReference type="InterPro" id="IPR040591">
    <property type="entry name" value="RqcP2_RBD"/>
</dbReference>
<dbReference type="PANTHER" id="PTHR13633">
    <property type="entry name" value="MITOCHONDRIAL TRANSCRIPTION RESCUE FACTOR 1"/>
    <property type="match status" value="1"/>
</dbReference>
<keyword evidence="1" id="KW-0694">RNA-binding</keyword>
<dbReference type="CDD" id="cd00165">
    <property type="entry name" value="S4"/>
    <property type="match status" value="1"/>
</dbReference>
<evidence type="ECO:0000313" key="3">
    <source>
        <dbReference type="EMBL" id="RSU03192.1"/>
    </source>
</evidence>
<dbReference type="Gene3D" id="3.30.1370.160">
    <property type="match status" value="1"/>
</dbReference>
<dbReference type="Pfam" id="PF17774">
    <property type="entry name" value="YlmH_RBD"/>
    <property type="match status" value="1"/>
</dbReference>
<dbReference type="Gene3D" id="3.10.290.10">
    <property type="entry name" value="RNA-binding S4 domain"/>
    <property type="match status" value="1"/>
</dbReference>
<dbReference type="PANTHER" id="PTHR13633:SF3">
    <property type="entry name" value="MITOCHONDRIAL TRANSCRIPTION RESCUE FACTOR 1"/>
    <property type="match status" value="1"/>
</dbReference>
<dbReference type="Pfam" id="PF01479">
    <property type="entry name" value="S4"/>
    <property type="match status" value="1"/>
</dbReference>
<dbReference type="Gene3D" id="3.30.70.330">
    <property type="match status" value="1"/>
</dbReference>
<protein>
    <submittedName>
        <fullName evidence="3">RNA-binding protein</fullName>
    </submittedName>
</protein>
<dbReference type="OrthoDB" id="9812787at2"/>
<dbReference type="SMART" id="SM00363">
    <property type="entry name" value="S4"/>
    <property type="match status" value="1"/>
</dbReference>
<feature type="domain" description="RNA-binding S4" evidence="2">
    <location>
        <begin position="183"/>
        <end position="247"/>
    </location>
</feature>
<reference evidence="3 4" key="1">
    <citation type="submission" date="2017-05" db="EMBL/GenBank/DDBJ databases">
        <title>Vagococcus spp. assemblies.</title>
        <authorList>
            <person name="Gulvik C.A."/>
        </authorList>
    </citation>
    <scope>NUCLEOTIDE SEQUENCE [LARGE SCALE GENOMIC DNA]</scope>
    <source>
        <strain evidence="3 4">CCUG 41755</strain>
    </source>
</reference>
<accession>A0A430A7W2</accession>
<dbReference type="SUPFAM" id="SSF55174">
    <property type="entry name" value="Alpha-L RNA-binding motif"/>
    <property type="match status" value="1"/>
</dbReference>
<dbReference type="RefSeq" id="WP_126831404.1">
    <property type="nucleotide sequence ID" value="NZ_CBCRYB010000010.1"/>
</dbReference>
<dbReference type="GO" id="GO:0003723">
    <property type="term" value="F:RNA binding"/>
    <property type="evidence" value="ECO:0007669"/>
    <property type="project" value="UniProtKB-KW"/>
</dbReference>
<gene>
    <name evidence="3" type="ORF">CBF31_05595</name>
</gene>
<proteinExistence type="predicted"/>
<sequence>MNVNVYQHFRKDEHPFVDMVGNWIEQVDSQYTPYLTDFLDPRQAFILETLVKARGELELMFYGGYETAERRRVLIYPNYYEATNDDFDIELYEISYPTKFGSLSHGKILGTLISTGLKREFFGDIISDGARWQLFIKKEMAHYVTSQLDKIGKLSVKLKECDYTQMVEPKDSWEIEMMTVTSMRLDTVIASAFNISRQRSKLLIESGKVKINWTEISRIDFLLEHLDIVSIRGFGRIQIREIEGKTKKERIRLQVGMLRK</sequence>
<comment type="caution">
    <text evidence="3">The sequence shown here is derived from an EMBL/GenBank/DDBJ whole genome shotgun (WGS) entry which is preliminary data.</text>
</comment>
<dbReference type="AlphaFoldDB" id="A0A430A7W2"/>
<evidence type="ECO:0000259" key="2">
    <source>
        <dbReference type="SMART" id="SM00363"/>
    </source>
</evidence>
<dbReference type="InterPro" id="IPR048443">
    <property type="entry name" value="RqcP2_N"/>
</dbReference>
<organism evidence="3 4">
    <name type="scientific">Vagococcus fessus</name>
    <dbReference type="NCBI Taxonomy" id="120370"/>
    <lineage>
        <taxon>Bacteria</taxon>
        <taxon>Bacillati</taxon>
        <taxon>Bacillota</taxon>
        <taxon>Bacilli</taxon>
        <taxon>Lactobacillales</taxon>
        <taxon>Enterococcaceae</taxon>
        <taxon>Vagococcus</taxon>
    </lineage>
</organism>
<dbReference type="Pfam" id="PF21278">
    <property type="entry name" value="YlmH_1st"/>
    <property type="match status" value="1"/>
</dbReference>
<dbReference type="Proteomes" id="UP000287101">
    <property type="component" value="Unassembled WGS sequence"/>
</dbReference>
<name>A0A430A7W2_9ENTE</name>
<dbReference type="InterPro" id="IPR012677">
    <property type="entry name" value="Nucleotide-bd_a/b_plait_sf"/>
</dbReference>
<dbReference type="InterPro" id="IPR002942">
    <property type="entry name" value="S4_RNA-bd"/>
</dbReference>
<dbReference type="PROSITE" id="PS50889">
    <property type="entry name" value="S4"/>
    <property type="match status" value="1"/>
</dbReference>
<keyword evidence="4" id="KW-1185">Reference proteome</keyword>
<dbReference type="InterPro" id="IPR036986">
    <property type="entry name" value="S4_RNA-bd_sf"/>
</dbReference>
<evidence type="ECO:0000256" key="1">
    <source>
        <dbReference type="PROSITE-ProRule" id="PRU00182"/>
    </source>
</evidence>
<evidence type="ECO:0000313" key="4">
    <source>
        <dbReference type="Proteomes" id="UP000287101"/>
    </source>
</evidence>
<dbReference type="EMBL" id="NGJY01000002">
    <property type="protein sequence ID" value="RSU03192.1"/>
    <property type="molecule type" value="Genomic_DNA"/>
</dbReference>